<comment type="caution">
    <text evidence="1">The sequence shown here is derived from an EMBL/GenBank/DDBJ whole genome shotgun (WGS) entry which is preliminary data.</text>
</comment>
<accession>A0ACB8G141</accession>
<protein>
    <submittedName>
        <fullName evidence="1">Uncharacterized protein</fullName>
    </submittedName>
</protein>
<organism evidence="1 2">
    <name type="scientific">Sphaerodactylus townsendi</name>
    <dbReference type="NCBI Taxonomy" id="933632"/>
    <lineage>
        <taxon>Eukaryota</taxon>
        <taxon>Metazoa</taxon>
        <taxon>Chordata</taxon>
        <taxon>Craniata</taxon>
        <taxon>Vertebrata</taxon>
        <taxon>Euteleostomi</taxon>
        <taxon>Lepidosauria</taxon>
        <taxon>Squamata</taxon>
        <taxon>Bifurcata</taxon>
        <taxon>Gekkota</taxon>
        <taxon>Sphaerodactylidae</taxon>
        <taxon>Sphaerodactylus</taxon>
    </lineage>
</organism>
<keyword evidence="2" id="KW-1185">Reference proteome</keyword>
<dbReference type="EMBL" id="CM037615">
    <property type="protein sequence ID" value="KAH8012793.1"/>
    <property type="molecule type" value="Genomic_DNA"/>
</dbReference>
<name>A0ACB8G141_9SAUR</name>
<gene>
    <name evidence="1" type="ORF">K3G42_001662</name>
</gene>
<dbReference type="Proteomes" id="UP000827872">
    <property type="component" value="Linkage Group LG02"/>
</dbReference>
<evidence type="ECO:0000313" key="2">
    <source>
        <dbReference type="Proteomes" id="UP000827872"/>
    </source>
</evidence>
<sequence>MLDESEAKSVEGLQPTVEYVVSVLAQSQDGESQPLVEAAVTKCTKGIVYGQEEDWYSRFASISSRDQEWVLNPDLQDISPPRRARVTDVTERTITIMWRPKAETITGFQIDAIPAGLQPGTDYKIYVYSLNSNARSSPVVVDASTAIDAPSNLRFLTTTSNSLLLTWQPPRAKITGYIIRNTEDPWGCNPGNCCLAPALALRRPPSRVWSQGRNTPSISLLLEGTTSEKKRTTLMGQDKNRHFWPAACTQQPKDSRFSWRCMESRTRRDNCGKRSVKLRPRPNVDEEPGLVSQHPICV</sequence>
<reference evidence="1" key="1">
    <citation type="submission" date="2021-08" db="EMBL/GenBank/DDBJ databases">
        <title>The first chromosome-level gecko genome reveals the dynamic sex chromosomes of Neotropical dwarf geckos (Sphaerodactylidae: Sphaerodactylus).</title>
        <authorList>
            <person name="Pinto B.J."/>
            <person name="Keating S.E."/>
            <person name="Gamble T."/>
        </authorList>
    </citation>
    <scope>NUCLEOTIDE SEQUENCE</scope>
    <source>
        <strain evidence="1">TG3544</strain>
    </source>
</reference>
<proteinExistence type="predicted"/>
<evidence type="ECO:0000313" key="1">
    <source>
        <dbReference type="EMBL" id="KAH8012793.1"/>
    </source>
</evidence>